<evidence type="ECO:0000313" key="1">
    <source>
        <dbReference type="EMBL" id="TNN34785.1"/>
    </source>
</evidence>
<name>A0A4Z2F0X3_9TELE</name>
<dbReference type="AlphaFoldDB" id="A0A4Z2F0X3"/>
<reference evidence="1 2" key="1">
    <citation type="submission" date="2019-03" db="EMBL/GenBank/DDBJ databases">
        <title>First draft genome of Liparis tanakae, snailfish: a comprehensive survey of snailfish specific genes.</title>
        <authorList>
            <person name="Kim W."/>
            <person name="Song I."/>
            <person name="Jeong J.-H."/>
            <person name="Kim D."/>
            <person name="Kim S."/>
            <person name="Ryu S."/>
            <person name="Song J.Y."/>
            <person name="Lee S.K."/>
        </authorList>
    </citation>
    <scope>NUCLEOTIDE SEQUENCE [LARGE SCALE GENOMIC DNA]</scope>
    <source>
        <tissue evidence="1">Muscle</tissue>
    </source>
</reference>
<dbReference type="Proteomes" id="UP000314294">
    <property type="component" value="Unassembled WGS sequence"/>
</dbReference>
<evidence type="ECO:0000313" key="2">
    <source>
        <dbReference type="Proteomes" id="UP000314294"/>
    </source>
</evidence>
<sequence length="102" mass="11241">MKTSVPQRKTPLFSRLRKVDYEADALRGEEQLAPAGRRLIGGRRVSFGAMRAAGFSSWAAAALTLCCLDRYQYVLTWVVWVGGGGTRLYKGADYARPNCNAP</sequence>
<keyword evidence="2" id="KW-1185">Reference proteome</keyword>
<organism evidence="1 2">
    <name type="scientific">Liparis tanakae</name>
    <name type="common">Tanaka's snailfish</name>
    <dbReference type="NCBI Taxonomy" id="230148"/>
    <lineage>
        <taxon>Eukaryota</taxon>
        <taxon>Metazoa</taxon>
        <taxon>Chordata</taxon>
        <taxon>Craniata</taxon>
        <taxon>Vertebrata</taxon>
        <taxon>Euteleostomi</taxon>
        <taxon>Actinopterygii</taxon>
        <taxon>Neopterygii</taxon>
        <taxon>Teleostei</taxon>
        <taxon>Neoteleostei</taxon>
        <taxon>Acanthomorphata</taxon>
        <taxon>Eupercaria</taxon>
        <taxon>Perciformes</taxon>
        <taxon>Cottioidei</taxon>
        <taxon>Cottales</taxon>
        <taxon>Liparidae</taxon>
        <taxon>Liparis</taxon>
    </lineage>
</organism>
<accession>A0A4Z2F0X3</accession>
<dbReference type="EMBL" id="SRLO01001889">
    <property type="protein sequence ID" value="TNN34785.1"/>
    <property type="molecule type" value="Genomic_DNA"/>
</dbReference>
<comment type="caution">
    <text evidence="1">The sequence shown here is derived from an EMBL/GenBank/DDBJ whole genome shotgun (WGS) entry which is preliminary data.</text>
</comment>
<proteinExistence type="predicted"/>
<gene>
    <name evidence="1" type="ORF">EYF80_055049</name>
</gene>
<protein>
    <submittedName>
        <fullName evidence="1">Uncharacterized protein</fullName>
    </submittedName>
</protein>